<protein>
    <submittedName>
        <fullName evidence="1">GWxTD domain-containing protein</fullName>
    </submittedName>
</protein>
<name>A0A7V2ATR2_UNCEI</name>
<dbReference type="Proteomes" id="UP000886069">
    <property type="component" value="Unassembled WGS sequence"/>
</dbReference>
<dbReference type="NCBIfam" id="TIGR04514">
    <property type="entry name" value="GWxTD_dom"/>
    <property type="match status" value="1"/>
</dbReference>
<reference evidence="1" key="1">
    <citation type="journal article" date="2020" name="mSystems">
        <title>Genome- and Community-Level Interaction Insights into Carbon Utilization and Element Cycling Functions of Hydrothermarchaeota in Hydrothermal Sediment.</title>
        <authorList>
            <person name="Zhou Z."/>
            <person name="Liu Y."/>
            <person name="Xu W."/>
            <person name="Pan J."/>
            <person name="Luo Z.H."/>
            <person name="Li M."/>
        </authorList>
    </citation>
    <scope>NUCLEOTIDE SEQUENCE [LARGE SCALE GENOMIC DNA]</scope>
    <source>
        <strain evidence="1">SpSt-1233</strain>
    </source>
</reference>
<evidence type="ECO:0000313" key="1">
    <source>
        <dbReference type="EMBL" id="HER43072.1"/>
    </source>
</evidence>
<sequence length="387" mass="44277">MEGLCAMKSPLFILILILTTAAFSPPLSGYDEEALFERLDPDEQETLRVLHLLMNPFQQKQYLSLPSREARSAWVERFWLELDPTPTTARNERRIEHEQRLAYVRERFPSSEEPGWDRRGEIYILYGEPDSRQIIEAELVHPSVYPPKEKWHYRELNTYVTFEDLTHNGEYIYEILSYSTGRLKGSRGPEPDYNLSVFAGMPVVNIPSLDATEREFSNPRKQPYRHTCDLVMNKFPLYFDVSCFRGGAGTVMTEVSFEIPSKDILFIPGDGVSRGEVDFRVMVRNFSFDSVTAGATRVSAAVPGEETLQKLDHLAGQLRLPLEPGYYRFGIEAIDRNARRSCAYHTIVTVPGMDSRPALSDIQFARLIRDAGGEERFTKGNIQIVPH</sequence>
<comment type="caution">
    <text evidence="1">The sequence shown here is derived from an EMBL/GenBank/DDBJ whole genome shotgun (WGS) entry which is preliminary data.</text>
</comment>
<proteinExistence type="predicted"/>
<dbReference type="AlphaFoldDB" id="A0A7V2ATR2"/>
<dbReference type="EMBL" id="DSEC01000089">
    <property type="protein sequence ID" value="HER43072.1"/>
    <property type="molecule type" value="Genomic_DNA"/>
</dbReference>
<gene>
    <name evidence="1" type="ORF">ENO08_01260</name>
</gene>
<accession>A0A7V2ATR2</accession>
<dbReference type="InterPro" id="IPR030959">
    <property type="entry name" value="GWxTD_dom"/>
</dbReference>
<organism evidence="1">
    <name type="scientific">Eiseniibacteriota bacterium</name>
    <dbReference type="NCBI Taxonomy" id="2212470"/>
    <lineage>
        <taxon>Bacteria</taxon>
        <taxon>Candidatus Eiseniibacteriota</taxon>
    </lineage>
</organism>
<feature type="non-terminal residue" evidence="1">
    <location>
        <position position="387"/>
    </location>
</feature>